<keyword evidence="3" id="KW-0804">Transcription</keyword>
<dbReference type="InterPro" id="IPR018062">
    <property type="entry name" value="HTH_AraC-typ_CS"/>
</dbReference>
<keyword evidence="2" id="KW-0238">DNA-binding</keyword>
<proteinExistence type="predicted"/>
<dbReference type="PROSITE" id="PS01124">
    <property type="entry name" value="HTH_ARAC_FAMILY_2"/>
    <property type="match status" value="1"/>
</dbReference>
<evidence type="ECO:0000256" key="2">
    <source>
        <dbReference type="ARBA" id="ARBA00023125"/>
    </source>
</evidence>
<dbReference type="InterPro" id="IPR050204">
    <property type="entry name" value="AraC_XylS_family_regulators"/>
</dbReference>
<dbReference type="EMBL" id="CP080095">
    <property type="protein sequence ID" value="QYD67215.1"/>
    <property type="molecule type" value="Genomic_DNA"/>
</dbReference>
<accession>A0ABX8UEM9</accession>
<dbReference type="Pfam" id="PF12833">
    <property type="entry name" value="HTH_18"/>
    <property type="match status" value="1"/>
</dbReference>
<keyword evidence="6" id="KW-1185">Reference proteome</keyword>
<evidence type="ECO:0000259" key="4">
    <source>
        <dbReference type="PROSITE" id="PS01124"/>
    </source>
</evidence>
<keyword evidence="1" id="KW-0805">Transcription regulation</keyword>
<protein>
    <submittedName>
        <fullName evidence="5">AraC family transcriptional regulator</fullName>
    </submittedName>
</protein>
<reference evidence="5 6" key="1">
    <citation type="submission" date="2021-07" db="EMBL/GenBank/DDBJ databases">
        <title>Paraburkholderia edwinii protects Aspergillus sp. from phenazines by acting as a toxin sponge.</title>
        <authorList>
            <person name="Dahlstrom K.M."/>
            <person name="Newman D.K."/>
        </authorList>
    </citation>
    <scope>NUCLEOTIDE SEQUENCE [LARGE SCALE GENOMIC DNA]</scope>
    <source>
        <strain evidence="5 6">Pe01</strain>
    </source>
</reference>
<dbReference type="InterPro" id="IPR035418">
    <property type="entry name" value="AraC-bd_2"/>
</dbReference>
<dbReference type="Pfam" id="PF14525">
    <property type="entry name" value="AraC_binding_2"/>
    <property type="match status" value="1"/>
</dbReference>
<evidence type="ECO:0000256" key="3">
    <source>
        <dbReference type="ARBA" id="ARBA00023163"/>
    </source>
</evidence>
<evidence type="ECO:0000313" key="5">
    <source>
        <dbReference type="EMBL" id="QYD67215.1"/>
    </source>
</evidence>
<sequence>MEAEPHQPDCIRRQNDVVDIDADRRNSLEIYDTPIGSPEAKSQNTTIRNWPLGPIALTSIDVGNLPMTVGPLSDERFVYLVVSQSGGLTIEANGQILDADVRSAVFIDLEKPHQQHFRRHSRAIALRAPRKVLLERGGLREQRLGLLTRHMSEPDVRAASETIALIGLHSGHTSFELRRRQGEHLLDIFSLITDDPHGRGRPRSASATLSRAKRYISRNFCNVGLNVELIASAVGASEAHLHRLFRAEGHSMMRYVQSHRLELAAQLLTRPGERQLHVKEIAYRCGFMNHAHFSRSFRAYFGVSPRTAATTGMIAQHKRDDRFLSAHDAIKHDVAPRCLSSF</sequence>
<evidence type="ECO:0000256" key="1">
    <source>
        <dbReference type="ARBA" id="ARBA00023015"/>
    </source>
</evidence>
<dbReference type="Gene3D" id="1.10.10.60">
    <property type="entry name" value="Homeodomain-like"/>
    <property type="match status" value="1"/>
</dbReference>
<evidence type="ECO:0000313" key="6">
    <source>
        <dbReference type="Proteomes" id="UP000826462"/>
    </source>
</evidence>
<dbReference type="InterPro" id="IPR020449">
    <property type="entry name" value="Tscrpt_reg_AraC-type_HTH"/>
</dbReference>
<dbReference type="InterPro" id="IPR009057">
    <property type="entry name" value="Homeodomain-like_sf"/>
</dbReference>
<feature type="domain" description="HTH araC/xylS-type" evidence="4">
    <location>
        <begin position="210"/>
        <end position="311"/>
    </location>
</feature>
<dbReference type="InterPro" id="IPR018060">
    <property type="entry name" value="HTH_AraC"/>
</dbReference>
<name>A0ABX8UEM9_9BURK</name>
<dbReference type="PANTHER" id="PTHR46796">
    <property type="entry name" value="HTH-TYPE TRANSCRIPTIONAL ACTIVATOR RHAS-RELATED"/>
    <property type="match status" value="1"/>
</dbReference>
<organism evidence="5 6">
    <name type="scientific">Paraburkholderia edwinii</name>
    <dbReference type="NCBI Taxonomy" id="2861782"/>
    <lineage>
        <taxon>Bacteria</taxon>
        <taxon>Pseudomonadati</taxon>
        <taxon>Pseudomonadota</taxon>
        <taxon>Betaproteobacteria</taxon>
        <taxon>Burkholderiales</taxon>
        <taxon>Burkholderiaceae</taxon>
        <taxon>Paraburkholderia</taxon>
    </lineage>
</organism>
<dbReference type="PRINTS" id="PR00032">
    <property type="entry name" value="HTHARAC"/>
</dbReference>
<dbReference type="RefSeq" id="WP_219796209.1">
    <property type="nucleotide sequence ID" value="NZ_CP080095.1"/>
</dbReference>
<dbReference type="Proteomes" id="UP000826462">
    <property type="component" value="Chromosome 1"/>
</dbReference>
<dbReference type="PROSITE" id="PS00041">
    <property type="entry name" value="HTH_ARAC_FAMILY_1"/>
    <property type="match status" value="1"/>
</dbReference>
<dbReference type="SMART" id="SM00342">
    <property type="entry name" value="HTH_ARAC"/>
    <property type="match status" value="1"/>
</dbReference>
<dbReference type="PANTHER" id="PTHR46796:SF6">
    <property type="entry name" value="ARAC SUBFAMILY"/>
    <property type="match status" value="1"/>
</dbReference>
<gene>
    <name evidence="5" type="ORF">KZJ38_12550</name>
</gene>
<dbReference type="SUPFAM" id="SSF46689">
    <property type="entry name" value="Homeodomain-like"/>
    <property type="match status" value="1"/>
</dbReference>